<dbReference type="GO" id="GO:0005634">
    <property type="term" value="C:nucleus"/>
    <property type="evidence" value="ECO:0007669"/>
    <property type="project" value="TreeGrafter"/>
</dbReference>
<evidence type="ECO:0000313" key="1">
    <source>
        <dbReference type="EMBL" id="CAE7217081.1"/>
    </source>
</evidence>
<dbReference type="Gene3D" id="1.10.150.720">
    <property type="entry name" value="Haloacid dehalogenase-like hydrolase"/>
    <property type="match status" value="1"/>
</dbReference>
<dbReference type="InterPro" id="IPR006439">
    <property type="entry name" value="HAD-SF_hydro_IA"/>
</dbReference>
<gene>
    <name evidence="1" type="ORF">PTTW11_10910</name>
</gene>
<dbReference type="Pfam" id="PF00702">
    <property type="entry name" value="Hydrolase"/>
    <property type="match status" value="1"/>
</dbReference>
<evidence type="ECO:0000313" key="2">
    <source>
        <dbReference type="Proteomes" id="UP000472372"/>
    </source>
</evidence>
<protein>
    <recommendedName>
        <fullName evidence="3">Hydrolase</fullName>
    </recommendedName>
</protein>
<dbReference type="SUPFAM" id="SSF56784">
    <property type="entry name" value="HAD-like"/>
    <property type="match status" value="1"/>
</dbReference>
<dbReference type="InterPro" id="IPR036412">
    <property type="entry name" value="HAD-like_sf"/>
</dbReference>
<dbReference type="InterPro" id="IPR044924">
    <property type="entry name" value="HAD-SF_hydro_IA_REG-2-like_cap"/>
</dbReference>
<accession>A0A6S6WGQ9</accession>
<dbReference type="Proteomes" id="UP000472372">
    <property type="component" value="Chromosome 11"/>
</dbReference>
<dbReference type="InterPro" id="IPR051828">
    <property type="entry name" value="HAD-like_hydrolase_domain"/>
</dbReference>
<dbReference type="AlphaFoldDB" id="A0A6S6WGQ9"/>
<reference evidence="1" key="1">
    <citation type="submission" date="2021-02" db="EMBL/GenBank/DDBJ databases">
        <authorList>
            <person name="Syme A R."/>
            <person name="Syme A R."/>
            <person name="Moolhuijzen P."/>
        </authorList>
    </citation>
    <scope>NUCLEOTIDE SEQUENCE</scope>
    <source>
        <strain evidence="1">W1-1</strain>
    </source>
</reference>
<organism evidence="1 2">
    <name type="scientific">Pyrenophora teres f. teres</name>
    <dbReference type="NCBI Taxonomy" id="97479"/>
    <lineage>
        <taxon>Eukaryota</taxon>
        <taxon>Fungi</taxon>
        <taxon>Dikarya</taxon>
        <taxon>Ascomycota</taxon>
        <taxon>Pezizomycotina</taxon>
        <taxon>Dothideomycetes</taxon>
        <taxon>Pleosporomycetidae</taxon>
        <taxon>Pleosporales</taxon>
        <taxon>Pleosporineae</taxon>
        <taxon>Pleosporaceae</taxon>
        <taxon>Pyrenophora</taxon>
    </lineage>
</organism>
<name>A0A6S6WGQ9_9PLEO</name>
<dbReference type="PANTHER" id="PTHR46191">
    <property type="match status" value="1"/>
</dbReference>
<dbReference type="PANTHER" id="PTHR46191:SF2">
    <property type="entry name" value="HALOACID DEHALOGENASE-LIKE HYDROLASE DOMAIN-CONTAINING PROTEIN 3"/>
    <property type="match status" value="1"/>
</dbReference>
<dbReference type="InterPro" id="IPR023214">
    <property type="entry name" value="HAD_sf"/>
</dbReference>
<proteinExistence type="predicted"/>
<dbReference type="Gene3D" id="3.40.50.1000">
    <property type="entry name" value="HAD superfamily/HAD-like"/>
    <property type="match status" value="1"/>
</dbReference>
<dbReference type="NCBIfam" id="TIGR01549">
    <property type="entry name" value="HAD-SF-IA-v1"/>
    <property type="match status" value="1"/>
</dbReference>
<sequence length="312" mass="35153">MSPAKPFVQKKKLLLCLDAFGTLFTPSIPIPVGYARAAARHGIEGIEDTENPREIASRFRRSFAGESTKNPNYGKASGMLVDQWWENVIRGVFAPMLAPTQKFPPGLTKELMRTYTSNTGYTLYKDVKPFFAMLQKAKREAASQTETPTPSWPWEKTIVGVITNSDYRVPYILTSLGLNVINRRYKEPCHTALMEEEEADISFIIMSYDVGVEKPDAAIFKAAEELLGDDIKDYEKLHVGDDVDKDYHGAKGAGWDRLLLLRSQEDSGVVGKGVQRIKVESKQGGMKTVDAVYSLSDLHTWQPKQRKRRFVR</sequence>
<dbReference type="EMBL" id="HG992987">
    <property type="protein sequence ID" value="CAE7217081.1"/>
    <property type="molecule type" value="Genomic_DNA"/>
</dbReference>
<dbReference type="GO" id="GO:0016791">
    <property type="term" value="F:phosphatase activity"/>
    <property type="evidence" value="ECO:0007669"/>
    <property type="project" value="UniProtKB-ARBA"/>
</dbReference>
<evidence type="ECO:0008006" key="3">
    <source>
        <dbReference type="Google" id="ProtNLM"/>
    </source>
</evidence>